<feature type="region of interest" description="Disordered" evidence="1">
    <location>
        <begin position="120"/>
        <end position="139"/>
    </location>
</feature>
<dbReference type="Proteomes" id="UP000307440">
    <property type="component" value="Unassembled WGS sequence"/>
</dbReference>
<feature type="compositionally biased region" description="Basic residues" evidence="1">
    <location>
        <begin position="204"/>
        <end position="217"/>
    </location>
</feature>
<protein>
    <submittedName>
        <fullName evidence="2">Uncharacterized protein</fullName>
    </submittedName>
</protein>
<dbReference type="AlphaFoldDB" id="A0A5C3KCP3"/>
<accession>A0A5C3KCP3</accession>
<organism evidence="2 3">
    <name type="scientific">Coprinopsis marcescibilis</name>
    <name type="common">Agaric fungus</name>
    <name type="synonym">Psathyrella marcescibilis</name>
    <dbReference type="NCBI Taxonomy" id="230819"/>
    <lineage>
        <taxon>Eukaryota</taxon>
        <taxon>Fungi</taxon>
        <taxon>Dikarya</taxon>
        <taxon>Basidiomycota</taxon>
        <taxon>Agaricomycotina</taxon>
        <taxon>Agaricomycetes</taxon>
        <taxon>Agaricomycetidae</taxon>
        <taxon>Agaricales</taxon>
        <taxon>Agaricineae</taxon>
        <taxon>Psathyrellaceae</taxon>
        <taxon>Coprinopsis</taxon>
    </lineage>
</organism>
<evidence type="ECO:0000256" key="1">
    <source>
        <dbReference type="SAM" id="MobiDB-lite"/>
    </source>
</evidence>
<evidence type="ECO:0000313" key="3">
    <source>
        <dbReference type="Proteomes" id="UP000307440"/>
    </source>
</evidence>
<feature type="region of interest" description="Disordered" evidence="1">
    <location>
        <begin position="36"/>
        <end position="89"/>
    </location>
</feature>
<feature type="region of interest" description="Disordered" evidence="1">
    <location>
        <begin position="168"/>
        <end position="217"/>
    </location>
</feature>
<name>A0A5C3KCP3_COPMA</name>
<dbReference type="EMBL" id="ML210512">
    <property type="protein sequence ID" value="TFK17423.1"/>
    <property type="molecule type" value="Genomic_DNA"/>
</dbReference>
<gene>
    <name evidence="2" type="ORF">FA15DRAFT_710807</name>
</gene>
<evidence type="ECO:0000313" key="2">
    <source>
        <dbReference type="EMBL" id="TFK17423.1"/>
    </source>
</evidence>
<feature type="compositionally biased region" description="Polar residues" evidence="1">
    <location>
        <begin position="72"/>
        <end position="85"/>
    </location>
</feature>
<keyword evidence="3" id="KW-1185">Reference proteome</keyword>
<sequence>MSTTNVAYHNKLWACTNTISKAQEADTMDSQAVETERSTMSGIPRDSTNEPPEGVCTNGEAISAKGGDVDSGSKNSSGNDWQNVFRTSRTMRRATSANVLLNRKQIDRIERCQARLNLVTSENTPGPSKLGKGKGPDPHNWGKLLDDDATNTEIQQLILDTAKQLIQDGYTGEDTNDNPQDKADHVPGPTVTKGTSKKMLSEGKKKKNRKNHEKYRA</sequence>
<reference evidence="2 3" key="1">
    <citation type="journal article" date="2019" name="Nat. Ecol. Evol.">
        <title>Megaphylogeny resolves global patterns of mushroom evolution.</title>
        <authorList>
            <person name="Varga T."/>
            <person name="Krizsan K."/>
            <person name="Foldi C."/>
            <person name="Dima B."/>
            <person name="Sanchez-Garcia M."/>
            <person name="Sanchez-Ramirez S."/>
            <person name="Szollosi G.J."/>
            <person name="Szarkandi J.G."/>
            <person name="Papp V."/>
            <person name="Albert L."/>
            <person name="Andreopoulos W."/>
            <person name="Angelini C."/>
            <person name="Antonin V."/>
            <person name="Barry K.W."/>
            <person name="Bougher N.L."/>
            <person name="Buchanan P."/>
            <person name="Buyck B."/>
            <person name="Bense V."/>
            <person name="Catcheside P."/>
            <person name="Chovatia M."/>
            <person name="Cooper J."/>
            <person name="Damon W."/>
            <person name="Desjardin D."/>
            <person name="Finy P."/>
            <person name="Geml J."/>
            <person name="Haridas S."/>
            <person name="Hughes K."/>
            <person name="Justo A."/>
            <person name="Karasinski D."/>
            <person name="Kautmanova I."/>
            <person name="Kiss B."/>
            <person name="Kocsube S."/>
            <person name="Kotiranta H."/>
            <person name="LaButti K.M."/>
            <person name="Lechner B.E."/>
            <person name="Liimatainen K."/>
            <person name="Lipzen A."/>
            <person name="Lukacs Z."/>
            <person name="Mihaltcheva S."/>
            <person name="Morgado L.N."/>
            <person name="Niskanen T."/>
            <person name="Noordeloos M.E."/>
            <person name="Ohm R.A."/>
            <person name="Ortiz-Santana B."/>
            <person name="Ovrebo C."/>
            <person name="Racz N."/>
            <person name="Riley R."/>
            <person name="Savchenko A."/>
            <person name="Shiryaev A."/>
            <person name="Soop K."/>
            <person name="Spirin V."/>
            <person name="Szebenyi C."/>
            <person name="Tomsovsky M."/>
            <person name="Tulloss R.E."/>
            <person name="Uehling J."/>
            <person name="Grigoriev I.V."/>
            <person name="Vagvolgyi C."/>
            <person name="Papp T."/>
            <person name="Martin F.M."/>
            <person name="Miettinen O."/>
            <person name="Hibbett D.S."/>
            <person name="Nagy L.G."/>
        </authorList>
    </citation>
    <scope>NUCLEOTIDE SEQUENCE [LARGE SCALE GENOMIC DNA]</scope>
    <source>
        <strain evidence="2 3">CBS 121175</strain>
    </source>
</reference>
<proteinExistence type="predicted"/>